<organism evidence="2 3">
    <name type="scientific">Limosilactobacillus oris PB013-T2-3</name>
    <dbReference type="NCBI Taxonomy" id="908339"/>
    <lineage>
        <taxon>Bacteria</taxon>
        <taxon>Bacillati</taxon>
        <taxon>Bacillota</taxon>
        <taxon>Bacilli</taxon>
        <taxon>Lactobacillales</taxon>
        <taxon>Lactobacillaceae</taxon>
        <taxon>Limosilactobacillus</taxon>
    </lineage>
</organism>
<dbReference type="EMBL" id="AEKL01000005">
    <property type="protein sequence ID" value="EFQ54076.1"/>
    <property type="molecule type" value="Genomic_DNA"/>
</dbReference>
<proteinExistence type="predicted"/>
<reference evidence="2 3" key="1">
    <citation type="submission" date="2010-10" db="EMBL/GenBank/DDBJ databases">
        <authorList>
            <person name="Durkin A.S."/>
            <person name="Madupu R."/>
            <person name="Torralba M."/>
            <person name="Gillis M."/>
            <person name="Methe B."/>
            <person name="Sutton G."/>
            <person name="Nelson K.E."/>
        </authorList>
    </citation>
    <scope>NUCLEOTIDE SEQUENCE [LARGE SCALE GENOMIC DNA]</scope>
    <source>
        <strain evidence="2 3">PB013-T2-3</strain>
    </source>
</reference>
<gene>
    <name evidence="2" type="ORF">HMPREF9265_1637</name>
</gene>
<feature type="transmembrane region" description="Helical" evidence="1">
    <location>
        <begin position="7"/>
        <end position="29"/>
    </location>
</feature>
<dbReference type="AlphaFoldDB" id="E3C5B1"/>
<protein>
    <submittedName>
        <fullName evidence="2">Uncharacterized protein</fullName>
    </submittedName>
</protein>
<evidence type="ECO:0000313" key="3">
    <source>
        <dbReference type="Proteomes" id="UP000003070"/>
    </source>
</evidence>
<comment type="caution">
    <text evidence="2">The sequence shown here is derived from an EMBL/GenBank/DDBJ whole genome shotgun (WGS) entry which is preliminary data.</text>
</comment>
<name>E3C5B1_9LACO</name>
<keyword evidence="1" id="KW-0472">Membrane</keyword>
<keyword evidence="1" id="KW-0812">Transmembrane</keyword>
<keyword evidence="1" id="KW-1133">Transmembrane helix</keyword>
<evidence type="ECO:0000313" key="2">
    <source>
        <dbReference type="EMBL" id="EFQ54076.1"/>
    </source>
</evidence>
<evidence type="ECO:0000256" key="1">
    <source>
        <dbReference type="SAM" id="Phobius"/>
    </source>
</evidence>
<dbReference type="Proteomes" id="UP000003070">
    <property type="component" value="Unassembled WGS sequence"/>
</dbReference>
<sequence>MSIMDSLVFAWPALVITVILLGAVIYSLAFEKKGDDN</sequence>
<accession>E3C5B1</accession>